<reference evidence="1 2" key="1">
    <citation type="journal article" date="2015" name="MBio">
        <title>Genome sequence of the Drosophila melanogaster male-killing Spiroplasma strain MSRO endosymbiont.</title>
        <authorList>
            <person name="Paredes J.C."/>
            <person name="Herren J.K."/>
            <person name="Schupfer F."/>
            <person name="Marin R."/>
            <person name="Claverol S."/>
            <person name="Kuo C.H."/>
            <person name="Lemaitre B."/>
            <person name="Beven L."/>
        </authorList>
    </citation>
    <scope>NUCLEOTIDE SEQUENCE [LARGE SCALE GENOMIC DNA]</scope>
    <source>
        <strain evidence="1 2">MSRO</strain>
    </source>
</reference>
<keyword evidence="2" id="KW-1185">Reference proteome</keyword>
<comment type="caution">
    <text evidence="1">The sequence shown here is derived from an EMBL/GenBank/DDBJ whole genome shotgun (WGS) entry which is preliminary data.</text>
</comment>
<dbReference type="STRING" id="2138.SMSRO_v1c09030"/>
<organism evidence="1 2">
    <name type="scientific">Spiroplasma poulsonii</name>
    <dbReference type="NCBI Taxonomy" id="2138"/>
    <lineage>
        <taxon>Bacteria</taxon>
        <taxon>Bacillati</taxon>
        <taxon>Mycoplasmatota</taxon>
        <taxon>Mollicutes</taxon>
        <taxon>Entomoplasmatales</taxon>
        <taxon>Spiroplasmataceae</taxon>
        <taxon>Spiroplasma</taxon>
    </lineage>
</organism>
<gene>
    <name evidence="1" type="ORF">SMSRO_SF009380</name>
</gene>
<dbReference type="EMBL" id="JTLV02000001">
    <property type="protein sequence ID" value="PQM31135.1"/>
    <property type="molecule type" value="Genomic_DNA"/>
</dbReference>
<accession>A0A2P6FCF1</accession>
<sequence>MKPSELGFFKNYIFRKNTGNNITKIINCSSVDSNKKFLGKVSDNKKLYFFKKYCTNPSKKSDWEIEKPITKKVATDLLIYLKKIIDNQYNKNFIDSVNELVDFTKGNSIIDLSNKHFIWYKTIIEDQNKTPHTPSSGEEVIIVLTNYLYREQEYYFLDEPDKSLDNFFIN</sequence>
<dbReference type="RefSeq" id="WP_040093279.1">
    <property type="nucleotide sequence ID" value="NZ_CM020866.1"/>
</dbReference>
<name>A0A2P6FCF1_9MOLU</name>
<dbReference type="Proteomes" id="UP000031565">
    <property type="component" value="Unassembled WGS sequence"/>
</dbReference>
<proteinExistence type="predicted"/>
<evidence type="ECO:0000313" key="2">
    <source>
        <dbReference type="Proteomes" id="UP000031565"/>
    </source>
</evidence>
<protein>
    <submittedName>
        <fullName evidence="1">Uncharacterized protein</fullName>
    </submittedName>
</protein>
<evidence type="ECO:0000313" key="1">
    <source>
        <dbReference type="EMBL" id="PQM31135.1"/>
    </source>
</evidence>
<dbReference type="AlphaFoldDB" id="A0A2P6FCF1"/>